<dbReference type="Pfam" id="PF00296">
    <property type="entry name" value="Bac_luciferase"/>
    <property type="match status" value="1"/>
</dbReference>
<protein>
    <submittedName>
        <fullName evidence="2">TIGR03620 family F420-dependent LLM class oxidoreductase</fullName>
    </submittedName>
</protein>
<dbReference type="InterPro" id="IPR011251">
    <property type="entry name" value="Luciferase-like_dom"/>
</dbReference>
<name>A0A506XZQ3_9MICO</name>
<reference evidence="2 3" key="1">
    <citation type="submission" date="2019-06" db="EMBL/GenBank/DDBJ databases">
        <authorList>
            <person name="Li F."/>
        </authorList>
    </citation>
    <scope>NUCLEOTIDE SEQUENCE [LARGE SCALE GENOMIC DNA]</scope>
    <source>
        <strain evidence="2 3">10F1D-1</strain>
    </source>
</reference>
<feature type="domain" description="Luciferase-like" evidence="1">
    <location>
        <begin position="45"/>
        <end position="128"/>
    </location>
</feature>
<evidence type="ECO:0000313" key="3">
    <source>
        <dbReference type="Proteomes" id="UP000316252"/>
    </source>
</evidence>
<accession>A0A506XZQ3</accession>
<dbReference type="OrthoDB" id="4760590at2"/>
<dbReference type="NCBIfam" id="TIGR03620">
    <property type="entry name" value="F420_MSMEG_4141"/>
    <property type="match status" value="1"/>
</dbReference>
<evidence type="ECO:0000313" key="2">
    <source>
        <dbReference type="EMBL" id="TPW74880.1"/>
    </source>
</evidence>
<dbReference type="Proteomes" id="UP000316252">
    <property type="component" value="Unassembled WGS sequence"/>
</dbReference>
<keyword evidence="3" id="KW-1185">Reference proteome</keyword>
<dbReference type="Gene3D" id="3.20.20.30">
    <property type="entry name" value="Luciferase-like domain"/>
    <property type="match status" value="2"/>
</dbReference>
<evidence type="ECO:0000259" key="1">
    <source>
        <dbReference type="Pfam" id="PF00296"/>
    </source>
</evidence>
<proteinExistence type="predicted"/>
<dbReference type="InterPro" id="IPR036661">
    <property type="entry name" value="Luciferase-like_sf"/>
</dbReference>
<dbReference type="GO" id="GO:0016705">
    <property type="term" value="F:oxidoreductase activity, acting on paired donors, with incorporation or reduction of molecular oxygen"/>
    <property type="evidence" value="ECO:0007669"/>
    <property type="project" value="InterPro"/>
</dbReference>
<dbReference type="EMBL" id="VHQG01000004">
    <property type="protein sequence ID" value="TPW74880.1"/>
    <property type="molecule type" value="Genomic_DNA"/>
</dbReference>
<dbReference type="SUPFAM" id="SSF51679">
    <property type="entry name" value="Bacterial luciferase-like"/>
    <property type="match status" value="1"/>
</dbReference>
<gene>
    <name evidence="2" type="ORF">FJ657_15040</name>
</gene>
<dbReference type="AlphaFoldDB" id="A0A506XZQ3"/>
<dbReference type="InterPro" id="IPR019922">
    <property type="entry name" value="Lucif-like_OxRdatse_MSMEG_4141"/>
</dbReference>
<comment type="caution">
    <text evidence="2">The sequence shown here is derived from an EMBL/GenBank/DDBJ whole genome shotgun (WGS) entry which is preliminary data.</text>
</comment>
<organism evidence="2 3">
    <name type="scientific">Schumannella soli</name>
    <dbReference type="NCBI Taxonomy" id="2590779"/>
    <lineage>
        <taxon>Bacteria</taxon>
        <taxon>Bacillati</taxon>
        <taxon>Actinomycetota</taxon>
        <taxon>Actinomycetes</taxon>
        <taxon>Micrococcales</taxon>
        <taxon>Microbacteriaceae</taxon>
        <taxon>Schumannella</taxon>
    </lineage>
</organism>
<sequence>MRCRPNVEEAPAHPDAGGRRGYIVSWSERIGEVGVWRGAADVDAALAAEIEGLGFGAIWLGGSPPSDLRAAEALLDATERIVVATGIVNIWKSSAEELAASWQRIEARHPGRLLLGIGSGHREATPERVRPLAAMGAYLDVLDAGGVPVGARVLSAMGPKSLTLAAERSAGTHPYLTVPSQSAEQRAALGAGALIAPEQTVVLDEDAARARETARRFLAGYLNKANYVASMQRAGFTGADTDGAGSDRLVDEIVVHGSTARIATAVRAHLEAGADHVCVQVQPVAEPLETLRAIAGVLGLRG</sequence>